<evidence type="ECO:0000313" key="2">
    <source>
        <dbReference type="EMBL" id="KER19746.1"/>
    </source>
</evidence>
<dbReference type="RefSeq" id="XP_009176503.1">
    <property type="nucleotide sequence ID" value="XM_009178239.1"/>
</dbReference>
<dbReference type="CTD" id="20325726"/>
<keyword evidence="3" id="KW-1185">Reference proteome</keyword>
<dbReference type="Proteomes" id="UP000054324">
    <property type="component" value="Unassembled WGS sequence"/>
</dbReference>
<evidence type="ECO:0000313" key="3">
    <source>
        <dbReference type="Proteomes" id="UP000054324"/>
    </source>
</evidence>
<protein>
    <submittedName>
        <fullName evidence="2">Uncharacterized protein</fullName>
    </submittedName>
</protein>
<name>A0A074YY83_OPIVI</name>
<dbReference type="EMBL" id="KL597144">
    <property type="protein sequence ID" value="KER19746.1"/>
    <property type="molecule type" value="Genomic_DNA"/>
</dbReference>
<dbReference type="GeneID" id="20325726"/>
<reference evidence="2 3" key="1">
    <citation type="submission" date="2013-11" db="EMBL/GenBank/DDBJ databases">
        <title>Opisthorchis viverrini - life in the bile duct.</title>
        <authorList>
            <person name="Young N.D."/>
            <person name="Nagarajan N."/>
            <person name="Lin S.J."/>
            <person name="Korhonen P.K."/>
            <person name="Jex A.R."/>
            <person name="Hall R.S."/>
            <person name="Safavi-Hemami H."/>
            <person name="Kaewkong W."/>
            <person name="Bertrand D."/>
            <person name="Gao S."/>
            <person name="Seet Q."/>
            <person name="Wongkham S."/>
            <person name="Teh B.T."/>
            <person name="Wongkham C."/>
            <person name="Intapan P.M."/>
            <person name="Maleewong W."/>
            <person name="Yang X."/>
            <person name="Hu M."/>
            <person name="Wang Z."/>
            <person name="Hofmann A."/>
            <person name="Sternberg P.W."/>
            <person name="Tan P."/>
            <person name="Wang J."/>
            <person name="Gasser R.B."/>
        </authorList>
    </citation>
    <scope>NUCLEOTIDE SEQUENCE [LARGE SCALE GENOMIC DNA]</scope>
</reference>
<organism evidence="2 3">
    <name type="scientific">Opisthorchis viverrini</name>
    <name type="common">Southeast Asian liver fluke</name>
    <dbReference type="NCBI Taxonomy" id="6198"/>
    <lineage>
        <taxon>Eukaryota</taxon>
        <taxon>Metazoa</taxon>
        <taxon>Spiralia</taxon>
        <taxon>Lophotrochozoa</taxon>
        <taxon>Platyhelminthes</taxon>
        <taxon>Trematoda</taxon>
        <taxon>Digenea</taxon>
        <taxon>Opisthorchiida</taxon>
        <taxon>Opisthorchiata</taxon>
        <taxon>Opisthorchiidae</taxon>
        <taxon>Opisthorchis</taxon>
    </lineage>
</organism>
<sequence>MLFTITMDETDIFARARQSALKDARKLRLPKGTTQEFLSRETSPSSGIHCFRGFDIVYFKVFYRERRATVVEAKIVSDGRRVTVCWAKWHKWLEHEFTDLKLYHTYRCLAATPPEGCTRAEVLPGCPSLDRGSRKAESGFEPTDLRYRDSRSTH</sequence>
<accession>A0A074YY83</accession>
<feature type="compositionally biased region" description="Basic and acidic residues" evidence="1">
    <location>
        <begin position="131"/>
        <end position="154"/>
    </location>
</feature>
<proteinExistence type="predicted"/>
<dbReference type="AlphaFoldDB" id="A0A074YY83"/>
<dbReference type="KEGG" id="ovi:T265_11558"/>
<evidence type="ECO:0000256" key="1">
    <source>
        <dbReference type="SAM" id="MobiDB-lite"/>
    </source>
</evidence>
<dbReference type="OrthoDB" id="247013at2759"/>
<gene>
    <name evidence="2" type="ORF">T265_11558</name>
</gene>
<feature type="region of interest" description="Disordered" evidence="1">
    <location>
        <begin position="129"/>
        <end position="154"/>
    </location>
</feature>